<feature type="compositionally biased region" description="Polar residues" evidence="1">
    <location>
        <begin position="636"/>
        <end position="647"/>
    </location>
</feature>
<feature type="region of interest" description="Disordered" evidence="1">
    <location>
        <begin position="608"/>
        <end position="627"/>
    </location>
</feature>
<feature type="region of interest" description="Disordered" evidence="1">
    <location>
        <begin position="471"/>
        <end position="533"/>
    </location>
</feature>
<dbReference type="OrthoDB" id="331889at2759"/>
<feature type="compositionally biased region" description="Polar residues" evidence="1">
    <location>
        <begin position="760"/>
        <end position="784"/>
    </location>
</feature>
<feature type="compositionally biased region" description="Basic and acidic residues" evidence="1">
    <location>
        <begin position="905"/>
        <end position="924"/>
    </location>
</feature>
<feature type="compositionally biased region" description="Basic and acidic residues" evidence="1">
    <location>
        <begin position="484"/>
        <end position="493"/>
    </location>
</feature>
<feature type="compositionally biased region" description="Basic and acidic residues" evidence="1">
    <location>
        <begin position="153"/>
        <end position="190"/>
    </location>
</feature>
<dbReference type="AlphaFoldDB" id="A0A2C6KWF6"/>
<feature type="compositionally biased region" description="Low complexity" evidence="1">
    <location>
        <begin position="881"/>
        <end position="899"/>
    </location>
</feature>
<proteinExistence type="predicted"/>
<feature type="compositionally biased region" description="Low complexity" evidence="1">
    <location>
        <begin position="347"/>
        <end position="366"/>
    </location>
</feature>
<feature type="region of interest" description="Disordered" evidence="1">
    <location>
        <begin position="829"/>
        <end position="947"/>
    </location>
</feature>
<feature type="region of interest" description="Disordered" evidence="1">
    <location>
        <begin position="344"/>
        <end position="366"/>
    </location>
</feature>
<protein>
    <submittedName>
        <fullName evidence="2">Rnase p rpr2 rpp21 subunit domain-containing protein</fullName>
    </submittedName>
</protein>
<dbReference type="Proteomes" id="UP000221165">
    <property type="component" value="Unassembled WGS sequence"/>
</dbReference>
<dbReference type="GeneID" id="94429144"/>
<feature type="compositionally biased region" description="Low complexity" evidence="1">
    <location>
        <begin position="520"/>
        <end position="533"/>
    </location>
</feature>
<feature type="compositionally biased region" description="Polar residues" evidence="1">
    <location>
        <begin position="69"/>
        <end position="100"/>
    </location>
</feature>
<keyword evidence="3" id="KW-1185">Reference proteome</keyword>
<accession>A0A2C6KWF6</accession>
<sequence length="969" mass="104979">MSSLLEIGATLKAARNQGGENLVDVQTVLFPSHRERLKNGPYRSTSDTFSCSSSSSLLSPSLRNPSPGILSSQETSQSNAHDTGLASTAPSPQGGSSSTKAILEERKELSERIDSASNVTDGKASFSSSSLPVKKEERYQQRPQSSVALQRGGEGREIDKELQEVDFSTLREGEDGGENEADHLREEKLVKTKRNKDRKNKKKDRDESIFPPSVFEDFNRSLSAIFKEEYGGGSMTFGGRDQVERVTAKATTVYLHTVAKRLGAITPLLGSLLTRRAYEVAAQNDLELDKKMTKEVCPYCGCLRIPLLTATSHVVSTSLLGKAKRRRINRAMRKAFLHEIASTTPDSNFSSLSKRPSSLSSSSMVSSGSSFSARSLARMTASSSLSASLLSSFSSSSRGDPSLPSNALAQARSRCVKNHLVTICHLCQQATTSVGCIDTPSVSSSSSCTQTTAPADHPHSRTVKKRRISSSYTSIFNRRKKRRLQNEEKEREQIAQLSAVPPPPSGVSFSPPSLKEIHAPSHATPPTASSFSSSSFDAGLIPAKWTERGLSQNRKNSLVSSADILLPPVPKILPAQHQRQGRYFSSISSTPPSNLMSRGDAIHVPATASMSSQQTAGAKRRRRGKAQSLEDLARMSLTSGFSSSPPQLQRDMKPLSQSIKKPQAASARYPQSCQSNIRPLPPSMLASSGVAVSSTISTRREHLQISSQGVLQEGKRKSNDTSACVGQQSNLQSSSSSSFSVCGSSHASLSRIPVEKESAGQESGDTLQQSSSSTPSHMNASTYQRRPPVLPAEASREDNDQIIGRQATISPVSPLGESYEERQAIYGGTHARTSEGLQHLTTGMEGGDKKRPLDWRVNRNNREEDNGERGLIDLDGCQTQSSPRDSSSFSSIPKTFSNSKPQESFQEKLQKDTGEMKEPEKLNRTETVGNKKGTVGMPGVDQNEGSKMPSMYDLLQQFTSQGTDESDIF</sequence>
<organism evidence="2 3">
    <name type="scientific">Cystoisospora suis</name>
    <dbReference type="NCBI Taxonomy" id="483139"/>
    <lineage>
        <taxon>Eukaryota</taxon>
        <taxon>Sar</taxon>
        <taxon>Alveolata</taxon>
        <taxon>Apicomplexa</taxon>
        <taxon>Conoidasida</taxon>
        <taxon>Coccidia</taxon>
        <taxon>Eucoccidiorida</taxon>
        <taxon>Eimeriorina</taxon>
        <taxon>Sarcocystidae</taxon>
        <taxon>Cystoisospora</taxon>
    </lineage>
</organism>
<dbReference type="EMBL" id="MIGC01002781">
    <property type="protein sequence ID" value="PHJ20402.1"/>
    <property type="molecule type" value="Genomic_DNA"/>
</dbReference>
<name>A0A2C6KWF6_9APIC</name>
<feature type="compositionally biased region" description="Basic and acidic residues" evidence="1">
    <location>
        <begin position="102"/>
        <end position="114"/>
    </location>
</feature>
<feature type="compositionally biased region" description="Polar residues" evidence="1">
    <location>
        <begin position="115"/>
        <end position="131"/>
    </location>
</feature>
<feature type="compositionally biased region" description="Basic and acidic residues" evidence="1">
    <location>
        <begin position="846"/>
        <end position="872"/>
    </location>
</feature>
<feature type="compositionally biased region" description="Basic residues" evidence="1">
    <location>
        <begin position="191"/>
        <end position="202"/>
    </location>
</feature>
<reference evidence="2 3" key="1">
    <citation type="journal article" date="2017" name="Int. J. Parasitol.">
        <title>The genome of the protozoan parasite Cystoisospora suis and a reverse vaccinology approach to identify vaccine candidates.</title>
        <authorList>
            <person name="Palmieri N."/>
            <person name="Shrestha A."/>
            <person name="Ruttkowski B."/>
            <person name="Beck T."/>
            <person name="Vogl C."/>
            <person name="Tomley F."/>
            <person name="Blake D.P."/>
            <person name="Joachim A."/>
        </authorList>
    </citation>
    <scope>NUCLEOTIDE SEQUENCE [LARGE SCALE GENOMIC DNA]</scope>
    <source>
        <strain evidence="2 3">Wien I</strain>
    </source>
</reference>
<feature type="compositionally biased region" description="Low complexity" evidence="1">
    <location>
        <begin position="729"/>
        <end position="748"/>
    </location>
</feature>
<evidence type="ECO:0000256" key="1">
    <source>
        <dbReference type="SAM" id="MobiDB-lite"/>
    </source>
</evidence>
<evidence type="ECO:0000313" key="3">
    <source>
        <dbReference type="Proteomes" id="UP000221165"/>
    </source>
</evidence>
<evidence type="ECO:0000313" key="2">
    <source>
        <dbReference type="EMBL" id="PHJ20402.1"/>
    </source>
</evidence>
<dbReference type="VEuPathDB" id="ToxoDB:CSUI_005763"/>
<feature type="region of interest" description="Disordered" evidence="1">
    <location>
        <begin position="636"/>
        <end position="686"/>
    </location>
</feature>
<gene>
    <name evidence="2" type="ORF">CSUI_005763</name>
</gene>
<feature type="region of interest" description="Disordered" evidence="1">
    <location>
        <begin position="703"/>
        <end position="816"/>
    </location>
</feature>
<dbReference type="RefSeq" id="XP_067922090.1">
    <property type="nucleotide sequence ID" value="XM_068065933.1"/>
</dbReference>
<feature type="region of interest" description="Disordered" evidence="1">
    <location>
        <begin position="36"/>
        <end position="210"/>
    </location>
</feature>
<feature type="compositionally biased region" description="Low complexity" evidence="1">
    <location>
        <begin position="44"/>
        <end position="67"/>
    </location>
</feature>
<comment type="caution">
    <text evidence="2">The sequence shown here is derived from an EMBL/GenBank/DDBJ whole genome shotgun (WGS) entry which is preliminary data.</text>
</comment>